<dbReference type="GO" id="GO:0051920">
    <property type="term" value="F:peroxiredoxin activity"/>
    <property type="evidence" value="ECO:0007669"/>
    <property type="project" value="InterPro"/>
</dbReference>
<dbReference type="SUPFAM" id="SSF69118">
    <property type="entry name" value="AhpD-like"/>
    <property type="match status" value="1"/>
</dbReference>
<keyword evidence="2" id="KW-0560">Oxidoreductase</keyword>
<feature type="domain" description="Carboxymuconolactone decarboxylase-like" evidence="1">
    <location>
        <begin position="3"/>
        <end position="88"/>
    </location>
</feature>
<dbReference type="Gene3D" id="1.20.1290.10">
    <property type="entry name" value="AhpD-like"/>
    <property type="match status" value="1"/>
</dbReference>
<comment type="caution">
    <text evidence="2">The sequence shown here is derived from an EMBL/GenBank/DDBJ whole genome shotgun (WGS) entry which is preliminary data.</text>
</comment>
<dbReference type="AlphaFoldDB" id="A0A7W9GG00"/>
<dbReference type="PANTHER" id="PTHR34846:SF10">
    <property type="entry name" value="CYTOPLASMIC PROTEIN"/>
    <property type="match status" value="1"/>
</dbReference>
<keyword evidence="2" id="KW-0575">Peroxidase</keyword>
<dbReference type="PANTHER" id="PTHR34846">
    <property type="entry name" value="4-CARBOXYMUCONOLACTONE DECARBOXYLASE FAMILY PROTEIN (AFU_ORTHOLOGUE AFUA_6G11590)"/>
    <property type="match status" value="1"/>
</dbReference>
<accession>A0A7W9GG00</accession>
<protein>
    <submittedName>
        <fullName evidence="2">AhpD family alkylhydroperoxidase</fullName>
    </submittedName>
</protein>
<dbReference type="EMBL" id="JACHMB010000001">
    <property type="protein sequence ID" value="MBB5783093.1"/>
    <property type="molecule type" value="Genomic_DNA"/>
</dbReference>
<evidence type="ECO:0000259" key="1">
    <source>
        <dbReference type="Pfam" id="PF02627"/>
    </source>
</evidence>
<reference evidence="2 3" key="1">
    <citation type="submission" date="2020-08" db="EMBL/GenBank/DDBJ databases">
        <title>Sequencing the genomes of 1000 actinobacteria strains.</title>
        <authorList>
            <person name="Klenk H.-P."/>
        </authorList>
    </citation>
    <scope>NUCLEOTIDE SEQUENCE [LARGE SCALE GENOMIC DNA]</scope>
    <source>
        <strain evidence="2 3">DSM 45507</strain>
    </source>
</reference>
<dbReference type="Proteomes" id="UP000579153">
    <property type="component" value="Unassembled WGS sequence"/>
</dbReference>
<dbReference type="InterPro" id="IPR004675">
    <property type="entry name" value="AhpD_core"/>
</dbReference>
<evidence type="ECO:0000313" key="3">
    <source>
        <dbReference type="Proteomes" id="UP000579153"/>
    </source>
</evidence>
<evidence type="ECO:0000313" key="2">
    <source>
        <dbReference type="EMBL" id="MBB5783093.1"/>
    </source>
</evidence>
<keyword evidence="3" id="KW-1185">Reference proteome</keyword>
<dbReference type="InterPro" id="IPR003779">
    <property type="entry name" value="CMD-like"/>
</dbReference>
<name>A0A7W9GG00_9ACTN</name>
<proteinExistence type="predicted"/>
<organism evidence="2 3">
    <name type="scientific">Nonomuraea jabiensis</name>
    <dbReference type="NCBI Taxonomy" id="882448"/>
    <lineage>
        <taxon>Bacteria</taxon>
        <taxon>Bacillati</taxon>
        <taxon>Actinomycetota</taxon>
        <taxon>Actinomycetes</taxon>
        <taxon>Streptosporangiales</taxon>
        <taxon>Streptosporangiaceae</taxon>
        <taxon>Nonomuraea</taxon>
    </lineage>
</organism>
<sequence length="173" mass="18363">MTPEVSSAMSALQEAALAAAQAADIAPGLLQLIKIRASQINGCSLSLDRHTQDARAMGEGEERIRELRAWRNSKLFTSGERAALSLTEAITLVFAGQVPNEVYAEAAREFEETQLAALIWAATVINAHNRIAITTRLEGSGAPPDAAVRGAASAGGRSMWWTSARVANHDLPA</sequence>
<dbReference type="RefSeq" id="WP_313046453.1">
    <property type="nucleotide sequence ID" value="NZ_JACHMB010000001.1"/>
</dbReference>
<dbReference type="NCBIfam" id="TIGR00778">
    <property type="entry name" value="ahpD_dom"/>
    <property type="match status" value="1"/>
</dbReference>
<dbReference type="InterPro" id="IPR029032">
    <property type="entry name" value="AhpD-like"/>
</dbReference>
<dbReference type="Pfam" id="PF02627">
    <property type="entry name" value="CMD"/>
    <property type="match status" value="1"/>
</dbReference>
<gene>
    <name evidence="2" type="ORF">HD596_009849</name>
</gene>